<dbReference type="PROSITE" id="PS01124">
    <property type="entry name" value="HTH_ARAC_FAMILY_2"/>
    <property type="match status" value="1"/>
</dbReference>
<dbReference type="PANTHER" id="PTHR40055">
    <property type="entry name" value="TRANSCRIPTIONAL REGULATOR YGIV-RELATED"/>
    <property type="match status" value="1"/>
</dbReference>
<keyword evidence="2" id="KW-0238">DNA-binding</keyword>
<name>A0ABQ0JDI7_9VIBR</name>
<accession>A0ABQ0JDI7</accession>
<dbReference type="Gene3D" id="1.10.10.60">
    <property type="entry name" value="Homeodomain-like"/>
    <property type="match status" value="2"/>
</dbReference>
<dbReference type="SMART" id="SM00342">
    <property type="entry name" value="HTH_ARAC"/>
    <property type="match status" value="1"/>
</dbReference>
<dbReference type="InterPro" id="IPR010499">
    <property type="entry name" value="AraC_E-bd"/>
</dbReference>
<dbReference type="SMART" id="SM00871">
    <property type="entry name" value="AraC_E_bind"/>
    <property type="match status" value="1"/>
</dbReference>
<dbReference type="Pfam" id="PF06445">
    <property type="entry name" value="GyrI-like"/>
    <property type="match status" value="1"/>
</dbReference>
<dbReference type="InterPro" id="IPR018060">
    <property type="entry name" value="HTH_AraC"/>
</dbReference>
<evidence type="ECO:0000313" key="6">
    <source>
        <dbReference type="Proteomes" id="UP000029223"/>
    </source>
</evidence>
<protein>
    <submittedName>
        <fullName evidence="5">Transcriptional regulator AraC family</fullName>
    </submittedName>
</protein>
<dbReference type="PRINTS" id="PR00032">
    <property type="entry name" value="HTHARAC"/>
</dbReference>
<dbReference type="InterPro" id="IPR009057">
    <property type="entry name" value="Homeodomain-like_sf"/>
</dbReference>
<evidence type="ECO:0000313" key="5">
    <source>
        <dbReference type="EMBL" id="GAL26818.1"/>
    </source>
</evidence>
<dbReference type="SUPFAM" id="SSF55136">
    <property type="entry name" value="Probable bacterial effector-binding domain"/>
    <property type="match status" value="1"/>
</dbReference>
<dbReference type="InterPro" id="IPR029442">
    <property type="entry name" value="GyrI-like"/>
</dbReference>
<evidence type="ECO:0000256" key="2">
    <source>
        <dbReference type="ARBA" id="ARBA00023125"/>
    </source>
</evidence>
<dbReference type="Proteomes" id="UP000029223">
    <property type="component" value="Unassembled WGS sequence"/>
</dbReference>
<dbReference type="InterPro" id="IPR020449">
    <property type="entry name" value="Tscrpt_reg_AraC-type_HTH"/>
</dbReference>
<dbReference type="Pfam" id="PF12833">
    <property type="entry name" value="HTH_18"/>
    <property type="match status" value="1"/>
</dbReference>
<reference evidence="6" key="1">
    <citation type="submission" date="2014-09" db="EMBL/GenBank/DDBJ databases">
        <title>Vibrio variabilis JCM 19239. (C206) whole genome shotgun sequence.</title>
        <authorList>
            <person name="Sawabe T."/>
            <person name="Meirelles P."/>
            <person name="Nakanishi M."/>
            <person name="Sayaka M."/>
            <person name="Hattori M."/>
            <person name="Ohkuma M."/>
        </authorList>
    </citation>
    <scope>NUCLEOTIDE SEQUENCE [LARGE SCALE GENOMIC DNA]</scope>
    <source>
        <strain evidence="6">JCM 19239</strain>
    </source>
</reference>
<keyword evidence="6" id="KW-1185">Reference proteome</keyword>
<evidence type="ECO:0000256" key="1">
    <source>
        <dbReference type="ARBA" id="ARBA00023015"/>
    </source>
</evidence>
<dbReference type="SUPFAM" id="SSF46689">
    <property type="entry name" value="Homeodomain-like"/>
    <property type="match status" value="2"/>
</dbReference>
<keyword evidence="3" id="KW-0804">Transcription</keyword>
<dbReference type="PROSITE" id="PS00041">
    <property type="entry name" value="HTH_ARAC_FAMILY_1"/>
    <property type="match status" value="1"/>
</dbReference>
<reference evidence="6" key="2">
    <citation type="submission" date="2014-09" db="EMBL/GenBank/DDBJ databases">
        <authorList>
            <consortium name="NBRP consortium"/>
            <person name="Sawabe T."/>
            <person name="Meirelles P."/>
            <person name="Nakanishi M."/>
            <person name="Sayaka M."/>
            <person name="Hattori M."/>
            <person name="Ohkuma M."/>
        </authorList>
    </citation>
    <scope>NUCLEOTIDE SEQUENCE [LARGE SCALE GENOMIC DNA]</scope>
    <source>
        <strain evidence="6">JCM 19239</strain>
    </source>
</reference>
<gene>
    <name evidence="5" type="ORF">JCM19239_34</name>
</gene>
<sequence>MSTMITKDSRCNEYQRRIFTAMNFISEHAKDNLSLEDIARSAHFSKYHFHRLFKAFAGETVADFTRRTRLEKAANQLVLDASINITDLALEFGFSSAQNFTKQFTKQFGQPPSFFKHRGNHEGSLAILQNNIERPQPDGANFSDSQLSVELVNRPAFNLAYTRFLGPYHSDSTLAYIAQLQEILKATQIEITKPIGIAWDNPEITETTRCRYDIGVEWSNTFAPPELLHIQSFPASTCAVYQCEITNGDLEKPWDDLITSWLPYSGYTLSGLPGFETFEKFDLDDPSSPWVIEICLPIVPLGN</sequence>
<dbReference type="InterPro" id="IPR018062">
    <property type="entry name" value="HTH_AraC-typ_CS"/>
</dbReference>
<organism evidence="5 6">
    <name type="scientific">Vibrio variabilis</name>
    <dbReference type="NCBI Taxonomy" id="990271"/>
    <lineage>
        <taxon>Bacteria</taxon>
        <taxon>Pseudomonadati</taxon>
        <taxon>Pseudomonadota</taxon>
        <taxon>Gammaproteobacteria</taxon>
        <taxon>Vibrionales</taxon>
        <taxon>Vibrionaceae</taxon>
        <taxon>Vibrio</taxon>
    </lineage>
</organism>
<dbReference type="Gene3D" id="3.20.80.10">
    <property type="entry name" value="Regulatory factor, effector binding domain"/>
    <property type="match status" value="1"/>
</dbReference>
<proteinExistence type="predicted"/>
<keyword evidence="1" id="KW-0805">Transcription regulation</keyword>
<dbReference type="EMBL" id="BBMS01000022">
    <property type="protein sequence ID" value="GAL26818.1"/>
    <property type="molecule type" value="Genomic_DNA"/>
</dbReference>
<dbReference type="InterPro" id="IPR011256">
    <property type="entry name" value="Reg_factor_effector_dom_sf"/>
</dbReference>
<feature type="domain" description="HTH araC/xylS-type" evidence="4">
    <location>
        <begin position="19"/>
        <end position="118"/>
    </location>
</feature>
<comment type="caution">
    <text evidence="5">The sequence shown here is derived from an EMBL/GenBank/DDBJ whole genome shotgun (WGS) entry which is preliminary data.</text>
</comment>
<dbReference type="PANTHER" id="PTHR40055:SF1">
    <property type="entry name" value="TRANSCRIPTIONAL REGULATOR YGIV-RELATED"/>
    <property type="match status" value="1"/>
</dbReference>
<dbReference type="InterPro" id="IPR050908">
    <property type="entry name" value="SmbC-like"/>
</dbReference>
<evidence type="ECO:0000259" key="4">
    <source>
        <dbReference type="PROSITE" id="PS01124"/>
    </source>
</evidence>
<evidence type="ECO:0000256" key="3">
    <source>
        <dbReference type="ARBA" id="ARBA00023163"/>
    </source>
</evidence>